<evidence type="ECO:0000256" key="6">
    <source>
        <dbReference type="ARBA" id="ARBA00022833"/>
    </source>
</evidence>
<feature type="binding site" evidence="9">
    <location>
        <position position="76"/>
    </location>
    <ligand>
        <name>Zn(2+)</name>
        <dbReference type="ChEBI" id="CHEBI:29105"/>
        <label>1</label>
    </ligand>
</feature>
<gene>
    <name evidence="10" type="ORF">ILUMI_19282</name>
</gene>
<dbReference type="OrthoDB" id="6744373at2759"/>
<dbReference type="PANTHER" id="PTHR45892:SF1">
    <property type="entry name" value="AMINOACYLASE-1"/>
    <property type="match status" value="1"/>
</dbReference>
<proteinExistence type="predicted"/>
<feature type="non-terminal residue" evidence="10">
    <location>
        <position position="1"/>
    </location>
</feature>
<dbReference type="AlphaFoldDB" id="A0A8K0G5R1"/>
<evidence type="ECO:0000256" key="5">
    <source>
        <dbReference type="ARBA" id="ARBA00022801"/>
    </source>
</evidence>
<comment type="subcellular location">
    <subcellularLocation>
        <location evidence="1">Cytoplasm</location>
    </subcellularLocation>
</comment>
<dbReference type="PIRSF" id="PIRSF036696">
    <property type="entry name" value="ACY-1"/>
    <property type="match status" value="1"/>
</dbReference>
<evidence type="ECO:0000256" key="7">
    <source>
        <dbReference type="ARBA" id="ARBA00029656"/>
    </source>
</evidence>
<dbReference type="NCBIfam" id="TIGR01880">
    <property type="entry name" value="Ac-peptdase-euk"/>
    <property type="match status" value="1"/>
</dbReference>
<accession>A0A8K0G5R1</accession>
<dbReference type="Pfam" id="PF01546">
    <property type="entry name" value="Peptidase_M20"/>
    <property type="match status" value="1"/>
</dbReference>
<evidence type="ECO:0000256" key="3">
    <source>
        <dbReference type="ARBA" id="ARBA00022490"/>
    </source>
</evidence>
<dbReference type="GO" id="GO:0005737">
    <property type="term" value="C:cytoplasm"/>
    <property type="evidence" value="ECO:0007669"/>
    <property type="project" value="UniProtKB-SubCell"/>
</dbReference>
<name>A0A8K0G5R1_IGNLU</name>
<dbReference type="InterPro" id="IPR001261">
    <property type="entry name" value="ArgE/DapE_CS"/>
</dbReference>
<feature type="binding site" evidence="9">
    <location>
        <position position="109"/>
    </location>
    <ligand>
        <name>Zn(2+)</name>
        <dbReference type="ChEBI" id="CHEBI:29105"/>
        <label>1</label>
    </ligand>
</feature>
<dbReference type="GO" id="GO:0006520">
    <property type="term" value="P:amino acid metabolic process"/>
    <property type="evidence" value="ECO:0007669"/>
    <property type="project" value="InterPro"/>
</dbReference>
<evidence type="ECO:0000256" key="2">
    <source>
        <dbReference type="ARBA" id="ARBA00011913"/>
    </source>
</evidence>
<feature type="binding site" evidence="9">
    <location>
        <position position="109"/>
    </location>
    <ligand>
        <name>Zn(2+)</name>
        <dbReference type="ChEBI" id="CHEBI:29105"/>
        <label>2</label>
    </ligand>
</feature>
<feature type="active site" description="Proton acceptor" evidence="8">
    <location>
        <position position="143"/>
    </location>
</feature>
<keyword evidence="3" id="KW-0963">Cytoplasm</keyword>
<protein>
    <recommendedName>
        <fullName evidence="2">N-acyl-aliphatic-L-amino acid amidohydrolase</fullName>
        <ecNumber evidence="2">3.5.1.14</ecNumber>
    </recommendedName>
    <alternativeName>
        <fullName evidence="7">N-acyl-L-amino-acid amidohydrolase</fullName>
    </alternativeName>
</protein>
<dbReference type="InterPro" id="IPR052083">
    <property type="entry name" value="Aminoacylase-1_M20A"/>
</dbReference>
<dbReference type="FunFam" id="3.40.630.10:FF:000019">
    <property type="entry name" value="Aminoacylase 1"/>
    <property type="match status" value="1"/>
</dbReference>
<feature type="binding site" evidence="9">
    <location>
        <position position="171"/>
    </location>
    <ligand>
        <name>Zn(2+)</name>
        <dbReference type="ChEBI" id="CHEBI:29105"/>
        <label>1</label>
    </ligand>
</feature>
<dbReference type="PANTHER" id="PTHR45892">
    <property type="entry name" value="AMINOACYLASE-1"/>
    <property type="match status" value="1"/>
</dbReference>
<dbReference type="GO" id="GO:0004046">
    <property type="term" value="F:aminoacylase activity"/>
    <property type="evidence" value="ECO:0007669"/>
    <property type="project" value="UniProtKB-EC"/>
</dbReference>
<dbReference type="Proteomes" id="UP000801492">
    <property type="component" value="Unassembled WGS sequence"/>
</dbReference>
<dbReference type="SUPFAM" id="SSF53187">
    <property type="entry name" value="Zn-dependent exopeptidases"/>
    <property type="match status" value="1"/>
</dbReference>
<dbReference type="PROSITE" id="PS00759">
    <property type="entry name" value="ARGE_DAPE_CPG2_2"/>
    <property type="match status" value="1"/>
</dbReference>
<dbReference type="GO" id="GO:0046872">
    <property type="term" value="F:metal ion binding"/>
    <property type="evidence" value="ECO:0007669"/>
    <property type="project" value="UniProtKB-KW"/>
</dbReference>
<evidence type="ECO:0000256" key="4">
    <source>
        <dbReference type="ARBA" id="ARBA00022723"/>
    </source>
</evidence>
<keyword evidence="6 9" id="KW-0862">Zinc</keyword>
<sequence length="252" mass="28736">MESLNQVAVENFREYLRIRSVHPNPDYDSCVDFLKNQAQSLGLPIQIYYFVPNKPVVIITWIGTEPQLPSIILNGHMDVVPVFEDKWTYDPFGAEMDNKGNIYARGAQDMKSVSIQYLEAIRRLKQENVTLKRTIHVSFVPDEETEGIGGMKTFVQTEEFKKLNVGFALDEGMANEDNAFPLFYGERTIWALDLHCPGQPGHGSLLLDNTAGEKAKKILDKFYEFREQERKKLENPNVTTGDVTTVNLTIMK</sequence>
<dbReference type="EC" id="3.5.1.14" evidence="2"/>
<dbReference type="InterPro" id="IPR002933">
    <property type="entry name" value="Peptidase_M20"/>
</dbReference>
<keyword evidence="5" id="KW-0378">Hydrolase</keyword>
<evidence type="ECO:0000256" key="1">
    <source>
        <dbReference type="ARBA" id="ARBA00004496"/>
    </source>
</evidence>
<dbReference type="Gene3D" id="3.40.630.10">
    <property type="entry name" value="Zn peptidases"/>
    <property type="match status" value="1"/>
</dbReference>
<evidence type="ECO:0000313" key="10">
    <source>
        <dbReference type="EMBL" id="KAF2886891.1"/>
    </source>
</evidence>
<evidence type="ECO:0000256" key="8">
    <source>
        <dbReference type="PIRSR" id="PIRSR036696-1"/>
    </source>
</evidence>
<feature type="binding site" evidence="9">
    <location>
        <position position="144"/>
    </location>
    <ligand>
        <name>Zn(2+)</name>
        <dbReference type="ChEBI" id="CHEBI:29105"/>
        <label>2</label>
    </ligand>
</feature>
<evidence type="ECO:0000256" key="9">
    <source>
        <dbReference type="PIRSR" id="PIRSR036696-2"/>
    </source>
</evidence>
<dbReference type="InterPro" id="IPR010159">
    <property type="entry name" value="N-acyl_aa_amidohydrolase"/>
</dbReference>
<comment type="caution">
    <text evidence="10">The sequence shown here is derived from an EMBL/GenBank/DDBJ whole genome shotgun (WGS) entry which is preliminary data.</text>
</comment>
<dbReference type="EMBL" id="VTPC01086054">
    <property type="protein sequence ID" value="KAF2886891.1"/>
    <property type="molecule type" value="Genomic_DNA"/>
</dbReference>
<feature type="active site" evidence="8">
    <location>
        <position position="78"/>
    </location>
</feature>
<organism evidence="10 11">
    <name type="scientific">Ignelater luminosus</name>
    <name type="common">Cucubano</name>
    <name type="synonym">Pyrophorus luminosus</name>
    <dbReference type="NCBI Taxonomy" id="2038154"/>
    <lineage>
        <taxon>Eukaryota</taxon>
        <taxon>Metazoa</taxon>
        <taxon>Ecdysozoa</taxon>
        <taxon>Arthropoda</taxon>
        <taxon>Hexapoda</taxon>
        <taxon>Insecta</taxon>
        <taxon>Pterygota</taxon>
        <taxon>Neoptera</taxon>
        <taxon>Endopterygota</taxon>
        <taxon>Coleoptera</taxon>
        <taxon>Polyphaga</taxon>
        <taxon>Elateriformia</taxon>
        <taxon>Elateroidea</taxon>
        <taxon>Elateridae</taxon>
        <taxon>Agrypninae</taxon>
        <taxon>Pyrophorini</taxon>
        <taxon>Ignelater</taxon>
    </lineage>
</organism>
<keyword evidence="11" id="KW-1185">Reference proteome</keyword>
<reference evidence="10" key="1">
    <citation type="submission" date="2019-08" db="EMBL/GenBank/DDBJ databases">
        <title>The genome of the North American firefly Photinus pyralis.</title>
        <authorList>
            <consortium name="Photinus pyralis genome working group"/>
            <person name="Fallon T.R."/>
            <person name="Sander Lower S.E."/>
            <person name="Weng J.-K."/>
        </authorList>
    </citation>
    <scope>NUCLEOTIDE SEQUENCE</scope>
    <source>
        <strain evidence="10">TRF0915ILg1</strain>
        <tissue evidence="10">Whole body</tissue>
    </source>
</reference>
<keyword evidence="4 9" id="KW-0479">Metal-binding</keyword>
<comment type="cofactor">
    <cofactor evidence="9">
        <name>Zn(2+)</name>
        <dbReference type="ChEBI" id="CHEBI:29105"/>
    </cofactor>
    <text evidence="9">Binds 2 Zn(2+) ions per subunit.</text>
</comment>
<evidence type="ECO:0000313" key="11">
    <source>
        <dbReference type="Proteomes" id="UP000801492"/>
    </source>
</evidence>